<dbReference type="EnsemblMetazoa" id="Aqu2.1.28919_001">
    <property type="protein sequence ID" value="Aqu2.1.28919_001"/>
    <property type="gene ID" value="Aqu2.1.28919"/>
</dbReference>
<sequence length="96" mass="9649">MSRSPSPDSPADTTGDALQPPEGAPILPLAILLPAPILLPAGDDIGPPAPVALVVLHAAEAPVVPPAAVAPLVPQAGPVAPWSPKPLYLLWCLLPL</sequence>
<reference evidence="2" key="1">
    <citation type="submission" date="2017-05" db="UniProtKB">
        <authorList>
            <consortium name="EnsemblMetazoa"/>
        </authorList>
    </citation>
    <scope>IDENTIFICATION</scope>
</reference>
<accession>A0A1X7UN27</accession>
<proteinExistence type="predicted"/>
<feature type="region of interest" description="Disordered" evidence="1">
    <location>
        <begin position="1"/>
        <end position="22"/>
    </location>
</feature>
<evidence type="ECO:0000313" key="2">
    <source>
        <dbReference type="EnsemblMetazoa" id="Aqu2.1.28919_001"/>
    </source>
</evidence>
<evidence type="ECO:0000256" key="1">
    <source>
        <dbReference type="SAM" id="MobiDB-lite"/>
    </source>
</evidence>
<dbReference type="AlphaFoldDB" id="A0A1X7UN27"/>
<name>A0A1X7UN27_AMPQE</name>
<protein>
    <submittedName>
        <fullName evidence="2">Uncharacterized protein</fullName>
    </submittedName>
</protein>
<dbReference type="InParanoid" id="A0A1X7UN27"/>
<organism evidence="2">
    <name type="scientific">Amphimedon queenslandica</name>
    <name type="common">Sponge</name>
    <dbReference type="NCBI Taxonomy" id="400682"/>
    <lineage>
        <taxon>Eukaryota</taxon>
        <taxon>Metazoa</taxon>
        <taxon>Porifera</taxon>
        <taxon>Demospongiae</taxon>
        <taxon>Heteroscleromorpha</taxon>
        <taxon>Haplosclerida</taxon>
        <taxon>Niphatidae</taxon>
        <taxon>Amphimedon</taxon>
    </lineage>
</organism>